<dbReference type="GO" id="GO:0016853">
    <property type="term" value="F:isomerase activity"/>
    <property type="evidence" value="ECO:0007669"/>
    <property type="project" value="UniProtKB-KW"/>
</dbReference>
<feature type="domain" description="Thioredoxin-like fold" evidence="1">
    <location>
        <begin position="12"/>
        <end position="130"/>
    </location>
</feature>
<organism evidence="2 3">
    <name type="scientific">Sphingomonas japonica</name>
    <dbReference type="NCBI Taxonomy" id="511662"/>
    <lineage>
        <taxon>Bacteria</taxon>
        <taxon>Pseudomonadati</taxon>
        <taxon>Pseudomonadota</taxon>
        <taxon>Alphaproteobacteria</taxon>
        <taxon>Sphingomonadales</taxon>
        <taxon>Sphingomonadaceae</taxon>
        <taxon>Sphingomonas</taxon>
    </lineage>
</organism>
<evidence type="ECO:0000259" key="1">
    <source>
        <dbReference type="Pfam" id="PF13462"/>
    </source>
</evidence>
<sequence>MITQILRRHAGVRQAFRHFPLVSIHDLAKLAAETAEFAAHRGGFWPMHKALMAQSARLSIPLLLRLASERGLSPDALQDALFSGRFAAKVGHDFARGMLKSVDGTPTLFINGKRYVGPMTIGALGAAVDAARGSTIPVKPRLRVVA</sequence>
<comment type="caution">
    <text evidence="2">The sequence shown here is derived from an EMBL/GenBank/DDBJ whole genome shotgun (WGS) entry which is preliminary data.</text>
</comment>
<keyword evidence="3" id="KW-1185">Reference proteome</keyword>
<reference evidence="2 3" key="1">
    <citation type="submission" date="2020-03" db="EMBL/GenBank/DDBJ databases">
        <title>Genomic Encyclopedia of Type Strains, Phase IV (KMG-IV): sequencing the most valuable type-strain genomes for metagenomic binning, comparative biology and taxonomic classification.</title>
        <authorList>
            <person name="Goeker M."/>
        </authorList>
    </citation>
    <scope>NUCLEOTIDE SEQUENCE [LARGE SCALE GENOMIC DNA]</scope>
    <source>
        <strain evidence="2 3">DSM 22753</strain>
    </source>
</reference>
<dbReference type="InterPro" id="IPR036249">
    <property type="entry name" value="Thioredoxin-like_sf"/>
</dbReference>
<dbReference type="Pfam" id="PF13462">
    <property type="entry name" value="Thioredoxin_4"/>
    <property type="match status" value="1"/>
</dbReference>
<accession>A0ABX0U028</accession>
<dbReference type="Proteomes" id="UP000788153">
    <property type="component" value="Unassembled WGS sequence"/>
</dbReference>
<protein>
    <submittedName>
        <fullName evidence="2">Protein-disulfide isomerase</fullName>
    </submittedName>
</protein>
<dbReference type="InterPro" id="IPR012336">
    <property type="entry name" value="Thioredoxin-like_fold"/>
</dbReference>
<dbReference type="SUPFAM" id="SSF52833">
    <property type="entry name" value="Thioredoxin-like"/>
    <property type="match status" value="1"/>
</dbReference>
<dbReference type="EMBL" id="JAASQP010000001">
    <property type="protein sequence ID" value="NIJ22984.1"/>
    <property type="molecule type" value="Genomic_DNA"/>
</dbReference>
<keyword evidence="2" id="KW-0413">Isomerase</keyword>
<dbReference type="Gene3D" id="3.40.30.10">
    <property type="entry name" value="Glutaredoxin"/>
    <property type="match status" value="1"/>
</dbReference>
<evidence type="ECO:0000313" key="2">
    <source>
        <dbReference type="EMBL" id="NIJ22984.1"/>
    </source>
</evidence>
<evidence type="ECO:0000313" key="3">
    <source>
        <dbReference type="Proteomes" id="UP000788153"/>
    </source>
</evidence>
<proteinExistence type="predicted"/>
<gene>
    <name evidence="2" type="ORF">FHT01_000526</name>
</gene>
<name>A0ABX0U028_9SPHN</name>